<feature type="domain" description="Aminoglycoside phosphotransferase" evidence="1">
    <location>
        <begin position="35"/>
        <end position="241"/>
    </location>
</feature>
<accession>A0ABP4B209</accession>
<evidence type="ECO:0000313" key="2">
    <source>
        <dbReference type="EMBL" id="GAA0944894.1"/>
    </source>
</evidence>
<sequence>MLPTLRDVTAGLGLVIDRFEETRATDAESIGNGNWLGWTATGECLVIRRYHVLRTEADLAYESAVLQHLAAKGWTVPVPVAGPIRYDGRLWAATRFVPGKPHAAETAGQIEERGSILARLHADLRELELGQRQGFFQACDLDAMGAFQDWDSGVVALRIERPDLAGWAEAAMAEVKQLVAESNLSALPQSIVHGDFAEWNLHFTDGRPAGIIDFDLVHADSRAWEFVIARVHRSPGLLTGYQRTATELGIPLTEQELAAIDPLQRVFRVNMVMAELWSGPRTGRFGVPMIERQLARTGTPKP</sequence>
<comment type="caution">
    <text evidence="2">The sequence shown here is derived from an EMBL/GenBank/DDBJ whole genome shotgun (WGS) entry which is preliminary data.</text>
</comment>
<protein>
    <submittedName>
        <fullName evidence="2">Phosphotransferase</fullName>
    </submittedName>
</protein>
<dbReference type="Proteomes" id="UP001500542">
    <property type="component" value="Unassembled WGS sequence"/>
</dbReference>
<dbReference type="InterPro" id="IPR011009">
    <property type="entry name" value="Kinase-like_dom_sf"/>
</dbReference>
<dbReference type="RefSeq" id="WP_343971749.1">
    <property type="nucleotide sequence ID" value="NZ_BAAAHK010000008.1"/>
</dbReference>
<organism evidence="2 3">
    <name type="scientific">Kribbella koreensis</name>
    <dbReference type="NCBI Taxonomy" id="57909"/>
    <lineage>
        <taxon>Bacteria</taxon>
        <taxon>Bacillati</taxon>
        <taxon>Actinomycetota</taxon>
        <taxon>Actinomycetes</taxon>
        <taxon>Propionibacteriales</taxon>
        <taxon>Kribbellaceae</taxon>
        <taxon>Kribbella</taxon>
    </lineage>
</organism>
<evidence type="ECO:0000259" key="1">
    <source>
        <dbReference type="Pfam" id="PF01636"/>
    </source>
</evidence>
<dbReference type="EMBL" id="BAAAHK010000008">
    <property type="protein sequence ID" value="GAA0944894.1"/>
    <property type="molecule type" value="Genomic_DNA"/>
</dbReference>
<dbReference type="InterPro" id="IPR002575">
    <property type="entry name" value="Aminoglycoside_PTrfase"/>
</dbReference>
<name>A0ABP4B209_9ACTN</name>
<gene>
    <name evidence="2" type="ORF">GCM10009554_39380</name>
</gene>
<evidence type="ECO:0000313" key="3">
    <source>
        <dbReference type="Proteomes" id="UP001500542"/>
    </source>
</evidence>
<keyword evidence="3" id="KW-1185">Reference proteome</keyword>
<dbReference type="Gene3D" id="3.90.1200.10">
    <property type="match status" value="1"/>
</dbReference>
<dbReference type="Pfam" id="PF01636">
    <property type="entry name" value="APH"/>
    <property type="match status" value="1"/>
</dbReference>
<dbReference type="SUPFAM" id="SSF56112">
    <property type="entry name" value="Protein kinase-like (PK-like)"/>
    <property type="match status" value="1"/>
</dbReference>
<proteinExistence type="predicted"/>
<reference evidence="3" key="1">
    <citation type="journal article" date="2019" name="Int. J. Syst. Evol. Microbiol.">
        <title>The Global Catalogue of Microorganisms (GCM) 10K type strain sequencing project: providing services to taxonomists for standard genome sequencing and annotation.</title>
        <authorList>
            <consortium name="The Broad Institute Genomics Platform"/>
            <consortium name="The Broad Institute Genome Sequencing Center for Infectious Disease"/>
            <person name="Wu L."/>
            <person name="Ma J."/>
        </authorList>
    </citation>
    <scope>NUCLEOTIDE SEQUENCE [LARGE SCALE GENOMIC DNA]</scope>
    <source>
        <strain evidence="3">JCM 10977</strain>
    </source>
</reference>